<keyword evidence="8" id="KW-1185">Reference proteome</keyword>
<keyword evidence="4" id="KW-0560">Oxidoreductase</keyword>
<comment type="caution">
    <text evidence="7">The sequence shown here is derived from an EMBL/GenBank/DDBJ whole genome shotgun (WGS) entry which is preliminary data.</text>
</comment>
<evidence type="ECO:0000313" key="8">
    <source>
        <dbReference type="Proteomes" id="UP001337655"/>
    </source>
</evidence>
<protein>
    <recommendedName>
        <fullName evidence="6">FAD-binding domain-containing protein</fullName>
    </recommendedName>
</protein>
<dbReference type="GeneID" id="89926061"/>
<dbReference type="GO" id="GO:0004497">
    <property type="term" value="F:monooxygenase activity"/>
    <property type="evidence" value="ECO:0007669"/>
    <property type="project" value="UniProtKB-KW"/>
</dbReference>
<dbReference type="SUPFAM" id="SSF51905">
    <property type="entry name" value="FAD/NAD(P)-binding domain"/>
    <property type="match status" value="1"/>
</dbReference>
<keyword evidence="3" id="KW-0274">FAD</keyword>
<dbReference type="PANTHER" id="PTHR47178">
    <property type="entry name" value="MONOOXYGENASE, FAD-BINDING"/>
    <property type="match status" value="1"/>
</dbReference>
<organism evidence="7 8">
    <name type="scientific">Saxophila tyrrhenica</name>
    <dbReference type="NCBI Taxonomy" id="1690608"/>
    <lineage>
        <taxon>Eukaryota</taxon>
        <taxon>Fungi</taxon>
        <taxon>Dikarya</taxon>
        <taxon>Ascomycota</taxon>
        <taxon>Pezizomycotina</taxon>
        <taxon>Dothideomycetes</taxon>
        <taxon>Dothideomycetidae</taxon>
        <taxon>Mycosphaerellales</taxon>
        <taxon>Extremaceae</taxon>
        <taxon>Saxophila</taxon>
    </lineage>
</organism>
<keyword evidence="2" id="KW-0285">Flavoprotein</keyword>
<dbReference type="AlphaFoldDB" id="A0AAV9PCZ8"/>
<dbReference type="PRINTS" id="PR00420">
    <property type="entry name" value="RNGMNOXGNASE"/>
</dbReference>
<dbReference type="EMBL" id="JAVRRT010000007">
    <property type="protein sequence ID" value="KAK5170132.1"/>
    <property type="molecule type" value="Genomic_DNA"/>
</dbReference>
<evidence type="ECO:0000256" key="5">
    <source>
        <dbReference type="ARBA" id="ARBA00023033"/>
    </source>
</evidence>
<name>A0AAV9PCZ8_9PEZI</name>
<dbReference type="RefSeq" id="XP_064659330.1">
    <property type="nucleotide sequence ID" value="XM_064801969.1"/>
</dbReference>
<sequence length="379" mass="42097">MATKDAPRVLVIGGGSAGLLTAHALQMLGASTVEELQKTIESCQVDDHRAGEDETMPIYNCKTEELMIRLPIPYNIRLKRRKFIRHITQGLDVKVNILQIRHSSGLTPLQYSKKIKEVSSDGKKATAVFEDGTSETGDLLIGADGGRSVVRDYLVGSSQSALADTPIVSTFAIAQLPAEAVEKFRHFGNRMAIAFHPNGYFTWVGKHDAHESTTPPGEWKFMVAQTWRPEDPNYDPQTMQREKALADAKRRAKEFGPTLSEIWQSIPDNTTCWHSRLTDWKPDELWDNRNGTITLAGDSAHSMTFHRGQGLNNAIHDAASIARSVREYGFTPDAIKAYEAEMIPRGREAVNGSRANTIAIHDWDSLLDSPLFKMGLKAK</sequence>
<dbReference type="Pfam" id="PF01494">
    <property type="entry name" value="FAD_binding_3"/>
    <property type="match status" value="1"/>
</dbReference>
<evidence type="ECO:0000259" key="6">
    <source>
        <dbReference type="Pfam" id="PF01494"/>
    </source>
</evidence>
<dbReference type="Gene3D" id="3.50.50.60">
    <property type="entry name" value="FAD/NAD(P)-binding domain"/>
    <property type="match status" value="1"/>
</dbReference>
<dbReference type="Proteomes" id="UP001337655">
    <property type="component" value="Unassembled WGS sequence"/>
</dbReference>
<evidence type="ECO:0000256" key="2">
    <source>
        <dbReference type="ARBA" id="ARBA00022630"/>
    </source>
</evidence>
<keyword evidence="5" id="KW-0503">Monooxygenase</keyword>
<gene>
    <name evidence="7" type="ORF">LTR77_004716</name>
</gene>
<evidence type="ECO:0000256" key="4">
    <source>
        <dbReference type="ARBA" id="ARBA00023002"/>
    </source>
</evidence>
<proteinExistence type="predicted"/>
<dbReference type="PANTHER" id="PTHR47178:SF3">
    <property type="entry name" value="FAD-BINDING DOMAIN-CONTAINING PROTEIN"/>
    <property type="match status" value="1"/>
</dbReference>
<dbReference type="InterPro" id="IPR036188">
    <property type="entry name" value="FAD/NAD-bd_sf"/>
</dbReference>
<feature type="domain" description="FAD-binding" evidence="6">
    <location>
        <begin position="100"/>
        <end position="351"/>
    </location>
</feature>
<dbReference type="GO" id="GO:0071949">
    <property type="term" value="F:FAD binding"/>
    <property type="evidence" value="ECO:0007669"/>
    <property type="project" value="InterPro"/>
</dbReference>
<evidence type="ECO:0000256" key="3">
    <source>
        <dbReference type="ARBA" id="ARBA00022827"/>
    </source>
</evidence>
<dbReference type="InterPro" id="IPR002938">
    <property type="entry name" value="FAD-bd"/>
</dbReference>
<accession>A0AAV9PCZ8</accession>
<reference evidence="7 8" key="1">
    <citation type="submission" date="2023-08" db="EMBL/GenBank/DDBJ databases">
        <title>Black Yeasts Isolated from many extreme environments.</title>
        <authorList>
            <person name="Coleine C."/>
            <person name="Stajich J.E."/>
            <person name="Selbmann L."/>
        </authorList>
    </citation>
    <scope>NUCLEOTIDE SEQUENCE [LARGE SCALE GENOMIC DNA]</scope>
    <source>
        <strain evidence="7 8">CCFEE 5935</strain>
    </source>
</reference>
<evidence type="ECO:0000313" key="7">
    <source>
        <dbReference type="EMBL" id="KAK5170132.1"/>
    </source>
</evidence>
<comment type="cofactor">
    <cofactor evidence="1">
        <name>FAD</name>
        <dbReference type="ChEBI" id="CHEBI:57692"/>
    </cofactor>
</comment>
<evidence type="ECO:0000256" key="1">
    <source>
        <dbReference type="ARBA" id="ARBA00001974"/>
    </source>
</evidence>